<dbReference type="InterPro" id="IPR050595">
    <property type="entry name" value="Bact_response_regulator"/>
</dbReference>
<evidence type="ECO:0000256" key="2">
    <source>
        <dbReference type="ARBA" id="ARBA00022553"/>
    </source>
</evidence>
<dbReference type="Gene3D" id="3.40.50.2300">
    <property type="match status" value="1"/>
</dbReference>
<gene>
    <name evidence="6" type="ORF">IAB16_04330</name>
</gene>
<evidence type="ECO:0000256" key="4">
    <source>
        <dbReference type="PROSITE-ProRule" id="PRU00169"/>
    </source>
</evidence>
<evidence type="ECO:0000256" key="1">
    <source>
        <dbReference type="ARBA" id="ARBA00018672"/>
    </source>
</evidence>
<dbReference type="Proteomes" id="UP000727857">
    <property type="component" value="Unassembled WGS sequence"/>
</dbReference>
<comment type="function">
    <text evidence="3">May play the central regulatory role in sporulation. It may be an element of the effector pathway responsible for the activation of sporulation genes in response to nutritional stress. Spo0A may act in concert with spo0H (a sigma factor) to control the expression of some genes that are critical to the sporulation process.</text>
</comment>
<feature type="non-terminal residue" evidence="6">
    <location>
        <position position="96"/>
    </location>
</feature>
<dbReference type="SUPFAM" id="SSF52172">
    <property type="entry name" value="CheY-like"/>
    <property type="match status" value="1"/>
</dbReference>
<evidence type="ECO:0000313" key="7">
    <source>
        <dbReference type="Proteomes" id="UP000727857"/>
    </source>
</evidence>
<evidence type="ECO:0000313" key="6">
    <source>
        <dbReference type="EMBL" id="MBO8424224.1"/>
    </source>
</evidence>
<dbReference type="InterPro" id="IPR011006">
    <property type="entry name" value="CheY-like_superfamily"/>
</dbReference>
<dbReference type="GO" id="GO:0000160">
    <property type="term" value="P:phosphorelay signal transduction system"/>
    <property type="evidence" value="ECO:0007669"/>
    <property type="project" value="InterPro"/>
</dbReference>
<proteinExistence type="predicted"/>
<reference evidence="6" key="2">
    <citation type="journal article" date="2021" name="PeerJ">
        <title>Extensive microbial diversity within the chicken gut microbiome revealed by metagenomics and culture.</title>
        <authorList>
            <person name="Gilroy R."/>
            <person name="Ravi A."/>
            <person name="Getino M."/>
            <person name="Pursley I."/>
            <person name="Horton D.L."/>
            <person name="Alikhan N.F."/>
            <person name="Baker D."/>
            <person name="Gharbi K."/>
            <person name="Hall N."/>
            <person name="Watson M."/>
            <person name="Adriaenssens E.M."/>
            <person name="Foster-Nyarko E."/>
            <person name="Jarju S."/>
            <person name="Secka A."/>
            <person name="Antonio M."/>
            <person name="Oren A."/>
            <person name="Chaudhuri R.R."/>
            <person name="La Ragione R."/>
            <person name="Hildebrand F."/>
            <person name="Pallen M.J."/>
        </authorList>
    </citation>
    <scope>NUCLEOTIDE SEQUENCE</scope>
    <source>
        <strain evidence="6">517</strain>
    </source>
</reference>
<dbReference type="InterPro" id="IPR001789">
    <property type="entry name" value="Sig_transdc_resp-reg_receiver"/>
</dbReference>
<feature type="modified residue" description="4-aspartylphosphate" evidence="4">
    <location>
        <position position="57"/>
    </location>
</feature>
<accession>A0A940ICN4</accession>
<dbReference type="PROSITE" id="PS50110">
    <property type="entry name" value="RESPONSE_REGULATORY"/>
    <property type="match status" value="1"/>
</dbReference>
<evidence type="ECO:0000256" key="3">
    <source>
        <dbReference type="ARBA" id="ARBA00024867"/>
    </source>
</evidence>
<dbReference type="PANTHER" id="PTHR44591:SF21">
    <property type="entry name" value="TWO-COMPONENT RESPONSE REGULATOR"/>
    <property type="match status" value="1"/>
</dbReference>
<reference evidence="6" key="1">
    <citation type="submission" date="2020-10" db="EMBL/GenBank/DDBJ databases">
        <authorList>
            <person name="Gilroy R."/>
        </authorList>
    </citation>
    <scope>NUCLEOTIDE SEQUENCE</scope>
    <source>
        <strain evidence="6">517</strain>
    </source>
</reference>
<name>A0A940ICN4_9FIRM</name>
<dbReference type="EMBL" id="JADINF010000109">
    <property type="protein sequence ID" value="MBO8424224.1"/>
    <property type="molecule type" value="Genomic_DNA"/>
</dbReference>
<organism evidence="6 7">
    <name type="scientific">Candidatus Stercoripulliclostridium pullicola</name>
    <dbReference type="NCBI Taxonomy" id="2840953"/>
    <lineage>
        <taxon>Bacteria</taxon>
        <taxon>Bacillati</taxon>
        <taxon>Bacillota</taxon>
        <taxon>Clostridia</taxon>
        <taxon>Eubacteriales</taxon>
        <taxon>Candidatus Stercoripulliclostridium</taxon>
    </lineage>
</organism>
<keyword evidence="2 4" id="KW-0597">Phosphoprotein</keyword>
<dbReference type="AlphaFoldDB" id="A0A940ICN4"/>
<evidence type="ECO:0000259" key="5">
    <source>
        <dbReference type="PROSITE" id="PS50110"/>
    </source>
</evidence>
<dbReference type="PANTHER" id="PTHR44591">
    <property type="entry name" value="STRESS RESPONSE REGULATOR PROTEIN 1"/>
    <property type="match status" value="1"/>
</dbReference>
<sequence>MGSLGTVNIIVIDDEIRSLQAFVGNVLDADIQCVYFSDGDKFLAYAREYKPDCAFLDINMPGKNGVELAEAVTEVSPETKIVFISGYAQNEKEIAR</sequence>
<comment type="caution">
    <text evidence="6">The sequence shown here is derived from an EMBL/GenBank/DDBJ whole genome shotgun (WGS) entry which is preliminary data.</text>
</comment>
<protein>
    <recommendedName>
        <fullName evidence="1">Stage 0 sporulation protein A homolog</fullName>
    </recommendedName>
</protein>
<feature type="domain" description="Response regulatory" evidence="5">
    <location>
        <begin position="8"/>
        <end position="96"/>
    </location>
</feature>
<dbReference type="Pfam" id="PF00072">
    <property type="entry name" value="Response_reg"/>
    <property type="match status" value="1"/>
</dbReference>